<dbReference type="Gene3D" id="6.20.50.100">
    <property type="match status" value="1"/>
</dbReference>
<dbReference type="OrthoDB" id="1631723at2"/>
<dbReference type="InterPro" id="IPR008635">
    <property type="entry name" value="Coiled_stalk_dom"/>
</dbReference>
<dbReference type="GO" id="GO:0015031">
    <property type="term" value="P:protein transport"/>
    <property type="evidence" value="ECO:0007669"/>
    <property type="project" value="UniProtKB-KW"/>
</dbReference>
<evidence type="ECO:0000259" key="13">
    <source>
        <dbReference type="Pfam" id="PF05658"/>
    </source>
</evidence>
<evidence type="ECO:0000256" key="1">
    <source>
        <dbReference type="ARBA" id="ARBA00004241"/>
    </source>
</evidence>
<dbReference type="PATRIC" id="fig|750.21.peg.2415"/>
<keyword evidence="10" id="KW-0998">Cell outer membrane</keyword>
<feature type="domain" description="Trimeric autotransporter adhesin YadA-like C-terminal membrane anchor" evidence="12">
    <location>
        <begin position="636"/>
        <end position="696"/>
    </location>
</feature>
<feature type="domain" description="Trimeric autotransporter adhesin YadA-like head" evidence="13">
    <location>
        <begin position="106"/>
        <end position="128"/>
    </location>
</feature>
<evidence type="ECO:0000259" key="14">
    <source>
        <dbReference type="Pfam" id="PF05662"/>
    </source>
</evidence>
<evidence type="ECO:0000259" key="12">
    <source>
        <dbReference type="Pfam" id="PF03895"/>
    </source>
</evidence>
<keyword evidence="8" id="KW-0653">Protein transport</keyword>
<dbReference type="SUPFAM" id="SSF54523">
    <property type="entry name" value="Pili subunits"/>
    <property type="match status" value="1"/>
</dbReference>
<keyword evidence="11" id="KW-0175">Coiled coil</keyword>
<dbReference type="Pfam" id="PF05662">
    <property type="entry name" value="YadA_stalk"/>
    <property type="match status" value="2"/>
</dbReference>
<feature type="domain" description="Trimeric autotransporter adhesin YadA-like head" evidence="13">
    <location>
        <begin position="23"/>
        <end position="46"/>
    </location>
</feature>
<keyword evidence="5" id="KW-1134">Transmembrane beta strand</keyword>
<dbReference type="Gene3D" id="1.20.5.170">
    <property type="match status" value="1"/>
</dbReference>
<keyword evidence="7" id="KW-0732">Signal</keyword>
<dbReference type="Gene3D" id="2.150.10.10">
    <property type="entry name" value="Serralysin-like metalloprotease, C-terminal"/>
    <property type="match status" value="2"/>
</dbReference>
<dbReference type="InterPro" id="IPR005594">
    <property type="entry name" value="YadA_C"/>
</dbReference>
<evidence type="ECO:0000256" key="3">
    <source>
        <dbReference type="ARBA" id="ARBA00005848"/>
    </source>
</evidence>
<evidence type="ECO:0000313" key="15">
    <source>
        <dbReference type="EMBL" id="OBW94654.1"/>
    </source>
</evidence>
<comment type="subcellular location">
    <subcellularLocation>
        <location evidence="2">Cell outer membrane</location>
    </subcellularLocation>
    <subcellularLocation>
        <location evidence="1">Cell surface</location>
    </subcellularLocation>
</comment>
<gene>
    <name evidence="15" type="ORF">QV03_11850</name>
</gene>
<comment type="similarity">
    <text evidence="3">Belongs to the autotransporter-2 (AT-2) (TC 1.B.40) family.</text>
</comment>
<evidence type="ECO:0000256" key="5">
    <source>
        <dbReference type="ARBA" id="ARBA00022452"/>
    </source>
</evidence>
<dbReference type="InterPro" id="IPR011049">
    <property type="entry name" value="Serralysin-like_metalloprot_C"/>
</dbReference>
<feature type="domain" description="Trimeric autotransporter adhesin YadA-like stalk" evidence="14">
    <location>
        <begin position="565"/>
        <end position="606"/>
    </location>
</feature>
<dbReference type="Pfam" id="PF03895">
    <property type="entry name" value="YadA_anchor"/>
    <property type="match status" value="1"/>
</dbReference>
<feature type="domain" description="Trimeric autotransporter adhesin YadA-like head" evidence="13">
    <location>
        <begin position="482"/>
        <end position="508"/>
    </location>
</feature>
<dbReference type="Proteomes" id="UP000092643">
    <property type="component" value="Unassembled WGS sequence"/>
</dbReference>
<evidence type="ECO:0000256" key="7">
    <source>
        <dbReference type="ARBA" id="ARBA00022729"/>
    </source>
</evidence>
<keyword evidence="6" id="KW-0812">Transmembrane</keyword>
<dbReference type="Pfam" id="PF05658">
    <property type="entry name" value="YadA_head"/>
    <property type="match status" value="3"/>
</dbReference>
<name>A0A1A7NMH7_9PAST</name>
<proteinExistence type="inferred from homology"/>
<dbReference type="SUPFAM" id="SSF101967">
    <property type="entry name" value="Adhesin YadA, collagen-binding domain"/>
    <property type="match status" value="2"/>
</dbReference>
<dbReference type="InterPro" id="IPR008640">
    <property type="entry name" value="Adhesin_Head_dom"/>
</dbReference>
<accession>A0A1A7NMH7</accession>
<dbReference type="InterPro" id="IPR045584">
    <property type="entry name" value="Pilin-like"/>
</dbReference>
<dbReference type="GO" id="GO:0009986">
    <property type="term" value="C:cell surface"/>
    <property type="evidence" value="ECO:0007669"/>
    <property type="project" value="UniProtKB-SubCell"/>
</dbReference>
<evidence type="ECO:0000256" key="10">
    <source>
        <dbReference type="ARBA" id="ARBA00023237"/>
    </source>
</evidence>
<feature type="domain" description="Trimeric autotransporter adhesin YadA-like stalk" evidence="14">
    <location>
        <begin position="187"/>
        <end position="228"/>
    </location>
</feature>
<dbReference type="Gene3D" id="3.90.1780.10">
    <property type="entry name" value="Trimeric adhesin"/>
    <property type="match status" value="1"/>
</dbReference>
<feature type="coiled-coil region" evidence="11">
    <location>
        <begin position="594"/>
        <end position="621"/>
    </location>
</feature>
<dbReference type="EMBL" id="JTJO01000087">
    <property type="protein sequence ID" value="OBW94654.1"/>
    <property type="molecule type" value="Genomic_DNA"/>
</dbReference>
<dbReference type="AlphaFoldDB" id="A0A1A7NMH7"/>
<evidence type="ECO:0000256" key="4">
    <source>
        <dbReference type="ARBA" id="ARBA00022448"/>
    </source>
</evidence>
<evidence type="ECO:0000313" key="16">
    <source>
        <dbReference type="Proteomes" id="UP000092643"/>
    </source>
</evidence>
<dbReference type="InterPro" id="IPR037174">
    <property type="entry name" value="Trimeric_adhesin"/>
</dbReference>
<keyword evidence="4" id="KW-0813">Transport</keyword>
<evidence type="ECO:0000256" key="9">
    <source>
        <dbReference type="ARBA" id="ARBA00023136"/>
    </source>
</evidence>
<dbReference type="Gene3D" id="3.30.1300.30">
    <property type="entry name" value="GSPII I/J protein-like"/>
    <property type="match status" value="1"/>
</dbReference>
<protein>
    <submittedName>
        <fullName evidence="15">Uncharacterized protein</fullName>
    </submittedName>
</protein>
<evidence type="ECO:0000256" key="11">
    <source>
        <dbReference type="SAM" id="Coils"/>
    </source>
</evidence>
<dbReference type="RefSeq" id="WP_065232754.1">
    <property type="nucleotide sequence ID" value="NZ_JTJN01000095.1"/>
</dbReference>
<comment type="caution">
    <text evidence="15">The sequence shown here is derived from an EMBL/GenBank/DDBJ whole genome shotgun (WGS) entry which is preliminary data.</text>
</comment>
<reference evidence="15 16" key="1">
    <citation type="submission" date="2014-11" db="EMBL/GenBank/DDBJ databases">
        <title>Pan-genome of Gallibacterium spp.</title>
        <authorList>
            <person name="Kudirkiene E."/>
            <person name="Bojesen A.M."/>
        </authorList>
    </citation>
    <scope>NUCLEOTIDE SEQUENCE [LARGE SCALE GENOMIC DNA]</scope>
    <source>
        <strain evidence="15 16">F 279</strain>
    </source>
</reference>
<organism evidence="15 16">
    <name type="scientific">Gallibacterium anatis</name>
    <dbReference type="NCBI Taxonomy" id="750"/>
    <lineage>
        <taxon>Bacteria</taxon>
        <taxon>Pseudomonadati</taxon>
        <taxon>Pseudomonadota</taxon>
        <taxon>Gammaproteobacteria</taxon>
        <taxon>Pasteurellales</taxon>
        <taxon>Pasteurellaceae</taxon>
        <taxon>Gallibacterium</taxon>
    </lineage>
</organism>
<evidence type="ECO:0000256" key="8">
    <source>
        <dbReference type="ARBA" id="ARBA00022927"/>
    </source>
</evidence>
<sequence>MAQNQIQFKALPFQVNSQKEDSTGSIAIGRNAQSNAGLSIAIGANARNFTGGTYTAGTAVGTGAKTGGAGGVAIGNNAQANINNGNPSGGNYGISVGTSSDARRQRSVALGLLAKATADYSLALGPYAIANIDSSIALGHSSVADRAAKVDGYNPLGAKPKDAKESTWRSSAGAVSVGNSELGITRQITNVAAGSEDTDAVNVAQLKQLKGKMDQDIAGLENKINSSTDNINNQIGDINNQIGGINNQIGGINNQIGGINTKVDNINSKIGDIESSINNIDTSFNIQANGGKKTTINAGDTVKFVDGSGTKVSITDKNEIKVDVDLSSVDASSLKLNSGANAIAYDEKGNQLVKIGDQYYSRTDVNDNGSLKDGAQAKTPIASTDPIKNAKTGLADLDKTAEGNLITAGDAKNLGFVLSTQDQKGNTTFANAVKSTDQVNFKAQAGTGIIVKGEIENGVNQITLGNDYVKVNAENGTAEAQAKGKESVAIGGNAKAKAEDAIALGHNAEVAKEAPKGSVALGKNAKAGAVHKGKHQIAGATTKVAAIPDENTRVLAVGSKGNEAQIQHVAAGVVSEDSTDAINGSQLHTTNVRMAQNSNNIQNLNNHIHKLDNKIDNVDKRARRGVAVAGAIGMLPQPRNAGGAMVSAATTNYRGEQALAVGFSKVSDNGKHIIKLSGASNSSGKKDMMVGAAYGFEW</sequence>
<evidence type="ECO:0000256" key="6">
    <source>
        <dbReference type="ARBA" id="ARBA00022692"/>
    </source>
</evidence>
<keyword evidence="9" id="KW-0472">Membrane</keyword>
<dbReference type="GO" id="GO:0009279">
    <property type="term" value="C:cell outer membrane"/>
    <property type="evidence" value="ECO:0007669"/>
    <property type="project" value="UniProtKB-SubCell"/>
</dbReference>
<evidence type="ECO:0000256" key="2">
    <source>
        <dbReference type="ARBA" id="ARBA00004442"/>
    </source>
</evidence>